<dbReference type="EMBL" id="HBIZ01014245">
    <property type="protein sequence ID" value="CAE0756101.1"/>
    <property type="molecule type" value="Transcribed_RNA"/>
</dbReference>
<evidence type="ECO:0000259" key="6">
    <source>
        <dbReference type="Pfam" id="PF00501"/>
    </source>
</evidence>
<dbReference type="InterPro" id="IPR042099">
    <property type="entry name" value="ANL_N_sf"/>
</dbReference>
<evidence type="ECO:0000256" key="2">
    <source>
        <dbReference type="ARBA" id="ARBA00022598"/>
    </source>
</evidence>
<dbReference type="InterPro" id="IPR020845">
    <property type="entry name" value="AMP-binding_CS"/>
</dbReference>
<keyword evidence="4" id="KW-0067">ATP-binding</keyword>
<evidence type="ECO:0000256" key="5">
    <source>
        <dbReference type="ARBA" id="ARBA00036813"/>
    </source>
</evidence>
<evidence type="ECO:0000313" key="7">
    <source>
        <dbReference type="EMBL" id="CAE0756101.1"/>
    </source>
</evidence>
<keyword evidence="3" id="KW-0547">Nucleotide-binding</keyword>
<dbReference type="GO" id="GO:0004467">
    <property type="term" value="F:long-chain fatty acid-CoA ligase activity"/>
    <property type="evidence" value="ECO:0007669"/>
    <property type="project" value="UniProtKB-EC"/>
</dbReference>
<dbReference type="GO" id="GO:0016020">
    <property type="term" value="C:membrane"/>
    <property type="evidence" value="ECO:0007669"/>
    <property type="project" value="TreeGrafter"/>
</dbReference>
<reference evidence="7" key="1">
    <citation type="submission" date="2021-01" db="EMBL/GenBank/DDBJ databases">
        <authorList>
            <person name="Corre E."/>
            <person name="Pelletier E."/>
            <person name="Niang G."/>
            <person name="Scheremetjew M."/>
            <person name="Finn R."/>
            <person name="Kale V."/>
            <person name="Holt S."/>
            <person name="Cochrane G."/>
            <person name="Meng A."/>
            <person name="Brown T."/>
            <person name="Cohen L."/>
        </authorList>
    </citation>
    <scope>NUCLEOTIDE SEQUENCE</scope>
    <source>
        <strain evidence="7">CCMP645</strain>
    </source>
</reference>
<evidence type="ECO:0000256" key="1">
    <source>
        <dbReference type="ARBA" id="ARBA00006432"/>
    </source>
</evidence>
<dbReference type="GO" id="GO:0005524">
    <property type="term" value="F:ATP binding"/>
    <property type="evidence" value="ECO:0007669"/>
    <property type="project" value="UniProtKB-KW"/>
</dbReference>
<feature type="domain" description="AMP-dependent synthetase/ligase" evidence="6">
    <location>
        <begin position="63"/>
        <end position="515"/>
    </location>
</feature>
<sequence>MPPSKVWRSVDSPVSGELTATAYPECKTTYDMLVRSYKLYASKPAQGTRTLKEWRTDEGYRFPAKVFGPTTWRTYKELGEAAHAFGSGLRALGAQQQTADVASGSDHGGILLYDDTSAEWMIAAQGAFSQDIVVATSYATLGVSSVQKAIVQGGVTVLVCNRKMLPQVVDMTASTPSLKAVVYTDVLCTPEDVSKPLPPLPKPKGSMRNLLERAPPALQLLSFDEVIAMGKAKPLAPTPPKPESIAVLMYTSGSTGEPKGVMITQTSLSACVSAVRTHIPMILEGGETYLGYLPLAHILEFVGEMYYFVTGNKIGYADPKSLLAGPERAYPTGGLEEFQPTIMVGVPKVWEAIKAGAMAKVDKAGALAKFLISLAVRRKAAANLQRRASPLFSVLLKKFKASTGGHLKVALSGGGAISAEVQEWVRTALDCPLVQGYGLTEVTGGCMMQHPLDMSIGIAGTPLPCNEVALHSEPELTDLNNKPYLTTDTLHANGERCVGRGEVWIRGPNVSLGYYKQPALTAGEFRADGFFKTGDIGMLTPSGALKIIDRKKNLVKLKGGEYVALERMNTVYNGCAVIDVEAGGVCCFADDSLDKPIALAQCKSAELAKIADDLKISYNNVDELGTLKEIQATVLKQLQEAGKKNGLTPLEIVAGVHPLTQPWLVADGCLTATQKLVPRAVYKKNATELAALKAKFAK</sequence>
<dbReference type="GO" id="GO:0005783">
    <property type="term" value="C:endoplasmic reticulum"/>
    <property type="evidence" value="ECO:0007669"/>
    <property type="project" value="TreeGrafter"/>
</dbReference>
<dbReference type="PANTHER" id="PTHR43272:SF83">
    <property type="entry name" value="ACYL-COA SYNTHETASE LONG-CHAIN, ISOFORM J"/>
    <property type="match status" value="1"/>
</dbReference>
<dbReference type="Gene3D" id="3.40.50.12780">
    <property type="entry name" value="N-terminal domain of ligase-like"/>
    <property type="match status" value="1"/>
</dbReference>
<evidence type="ECO:0000256" key="4">
    <source>
        <dbReference type="ARBA" id="ARBA00022840"/>
    </source>
</evidence>
<dbReference type="InterPro" id="IPR000873">
    <property type="entry name" value="AMP-dep_synth/lig_dom"/>
</dbReference>
<keyword evidence="2" id="KW-0436">Ligase</keyword>
<organism evidence="7">
    <name type="scientific">Chrysotila carterae</name>
    <name type="common">Marine alga</name>
    <name type="synonym">Syracosphaera carterae</name>
    <dbReference type="NCBI Taxonomy" id="13221"/>
    <lineage>
        <taxon>Eukaryota</taxon>
        <taxon>Haptista</taxon>
        <taxon>Haptophyta</taxon>
        <taxon>Prymnesiophyceae</taxon>
        <taxon>Isochrysidales</taxon>
        <taxon>Isochrysidaceae</taxon>
        <taxon>Chrysotila</taxon>
    </lineage>
</organism>
<accession>A0A7S4B6R4</accession>
<name>A0A7S4B6R4_CHRCT</name>
<dbReference type="PANTHER" id="PTHR43272">
    <property type="entry name" value="LONG-CHAIN-FATTY-ACID--COA LIGASE"/>
    <property type="match status" value="1"/>
</dbReference>
<evidence type="ECO:0000256" key="3">
    <source>
        <dbReference type="ARBA" id="ARBA00022741"/>
    </source>
</evidence>
<dbReference type="AlphaFoldDB" id="A0A7S4B6R4"/>
<gene>
    <name evidence="7" type="ORF">PCAR00345_LOCUS8695</name>
</gene>
<comment type="catalytic activity">
    <reaction evidence="5">
        <text>a long-chain fatty acid + ATP + CoA = a long-chain fatty acyl-CoA + AMP + diphosphate</text>
        <dbReference type="Rhea" id="RHEA:15421"/>
        <dbReference type="ChEBI" id="CHEBI:30616"/>
        <dbReference type="ChEBI" id="CHEBI:33019"/>
        <dbReference type="ChEBI" id="CHEBI:57287"/>
        <dbReference type="ChEBI" id="CHEBI:57560"/>
        <dbReference type="ChEBI" id="CHEBI:83139"/>
        <dbReference type="ChEBI" id="CHEBI:456215"/>
        <dbReference type="EC" id="6.2.1.3"/>
    </reaction>
</comment>
<protein>
    <recommendedName>
        <fullName evidence="6">AMP-dependent synthetase/ligase domain-containing protein</fullName>
    </recommendedName>
</protein>
<comment type="similarity">
    <text evidence="1">Belongs to the ATP-dependent AMP-binding enzyme family.</text>
</comment>
<dbReference type="PROSITE" id="PS00455">
    <property type="entry name" value="AMP_BINDING"/>
    <property type="match status" value="1"/>
</dbReference>
<proteinExistence type="inferred from homology"/>
<dbReference type="Pfam" id="PF00501">
    <property type="entry name" value="AMP-binding"/>
    <property type="match status" value="1"/>
</dbReference>
<dbReference type="SUPFAM" id="SSF56801">
    <property type="entry name" value="Acetyl-CoA synthetase-like"/>
    <property type="match status" value="1"/>
</dbReference>